<dbReference type="KEGG" id="rec:RHECIAT_CH0002210"/>
<evidence type="ECO:0000313" key="1">
    <source>
        <dbReference type="EMBL" id="ACE91167.1"/>
    </source>
</evidence>
<dbReference type="AlphaFoldDB" id="B3Q0G3"/>
<evidence type="ECO:0000313" key="2">
    <source>
        <dbReference type="Proteomes" id="UP000008817"/>
    </source>
</evidence>
<dbReference type="eggNOG" id="ENOG502ZZCE">
    <property type="taxonomic scope" value="Bacteria"/>
</dbReference>
<sequence>MPRILSIWASPSRPSAGWRRLRPTRPKRFAGTRSCSRPHIMSRRARSPMQLHERLKNQAYWDEVFGEGNVPKKEIKPGSRYVTLPGWHPTTKSVRGVVRTREPLMADAMIHVDTNPFNMAVAEFPVSVGYRASSGKWREHVPDLAIRRRDGSVVVIDVMGFYVQRHLGWPARRTQAMREIFTVLGAHYRLLDERTLHMRPLIDNLRTMWRHKRIAAQQPWIDEVAAEVLMLPLPTRIGTIMRSITRNTLIGRWADEDEWRVVGEVNPAFTAIMQLAMAGRIAVDLRVPFSQFTHVTPTPPALAASPTTELRFERAA</sequence>
<name>B3Q0G3_RHIE6</name>
<reference evidence="1 2" key="1">
    <citation type="submission" date="2008-04" db="EMBL/GenBank/DDBJ databases">
        <title>Genome diversity and DNA divergence of Rhizobium etli.</title>
        <authorList>
            <person name="Gonzalez V."/>
            <person name="Acosta J.L."/>
            <person name="Santamaria R.I."/>
            <person name="Bustos P."/>
            <person name="Hernandez-Gonzalez I.L."/>
            <person name="Fernandez J.L."/>
            <person name="Diaz R."/>
            <person name="Flores M."/>
            <person name="Mora J."/>
            <person name="Palacios R."/>
            <person name="Davila G."/>
        </authorList>
    </citation>
    <scope>NUCLEOTIDE SEQUENCE [LARGE SCALE GENOMIC DNA]</scope>
    <source>
        <strain evidence="1 2">CIAT 652</strain>
    </source>
</reference>
<organism evidence="1 2">
    <name type="scientific">Rhizobium etli (strain CIAT 652)</name>
    <dbReference type="NCBI Taxonomy" id="491916"/>
    <lineage>
        <taxon>Bacteria</taxon>
        <taxon>Pseudomonadati</taxon>
        <taxon>Pseudomonadota</taxon>
        <taxon>Alphaproteobacteria</taxon>
        <taxon>Hyphomicrobiales</taxon>
        <taxon>Rhizobiaceae</taxon>
        <taxon>Rhizobium/Agrobacterium group</taxon>
        <taxon>Rhizobium</taxon>
    </lineage>
</organism>
<proteinExistence type="predicted"/>
<evidence type="ECO:0008006" key="3">
    <source>
        <dbReference type="Google" id="ProtNLM"/>
    </source>
</evidence>
<gene>
    <name evidence="1" type="ordered locus">RHECIAT_CH0002210</name>
</gene>
<protein>
    <recommendedName>
        <fullName evidence="3">TnsA endonuclease-like protein</fullName>
    </recommendedName>
</protein>
<dbReference type="Proteomes" id="UP000008817">
    <property type="component" value="Chromosome"/>
</dbReference>
<dbReference type="EMBL" id="CP001074">
    <property type="protein sequence ID" value="ACE91167.1"/>
    <property type="molecule type" value="Genomic_DNA"/>
</dbReference>
<dbReference type="HOGENOM" id="CLU_879620_0_0_5"/>
<accession>B3Q0G3</accession>